<evidence type="ECO:0000256" key="1">
    <source>
        <dbReference type="SAM" id="MobiDB-lite"/>
    </source>
</evidence>
<evidence type="ECO:0000313" key="3">
    <source>
        <dbReference type="EMBL" id="HGT40919.1"/>
    </source>
</evidence>
<sequence length="284" mass="30749">MAASATSDENRVSLESPASPAVSEGATPQPPSLIQACGHLWLLTLRRQFFSRQTFVALGLTVLCGLIVMAWGRQASPEAKKFADQVLLPLFVGFLLPIYAISYGAAAIGGEREDRTLIYLLIAPLPRPAVYLVKAFAVMLLAVGWTIAALLVLCLLAGHHGRETLPAFWQASVMGALVYANLFLVLGAAFRHGTIISLAYWFFLEVLFGAMPGIVKRLTVSFYVKCQIFDAGKQLELGPVRRIAREMFLPVSGDVAFTVMSATLATLVVLGVIVFSTREYAELG</sequence>
<feature type="transmembrane region" description="Helical" evidence="2">
    <location>
        <begin position="129"/>
        <end position="161"/>
    </location>
</feature>
<dbReference type="AlphaFoldDB" id="A0A7C4LPS3"/>
<evidence type="ECO:0008006" key="4">
    <source>
        <dbReference type="Google" id="ProtNLM"/>
    </source>
</evidence>
<feature type="transmembrane region" description="Helical" evidence="2">
    <location>
        <begin position="86"/>
        <end position="108"/>
    </location>
</feature>
<feature type="transmembrane region" description="Helical" evidence="2">
    <location>
        <begin position="198"/>
        <end position="215"/>
    </location>
</feature>
<name>A0A7C4LPS3_9PLAN</name>
<reference evidence="3" key="1">
    <citation type="journal article" date="2020" name="mSystems">
        <title>Genome- and Community-Level Interaction Insights into Carbon Utilization and Element Cycling Functions of Hydrothermarchaeota in Hydrothermal Sediment.</title>
        <authorList>
            <person name="Zhou Z."/>
            <person name="Liu Y."/>
            <person name="Xu W."/>
            <person name="Pan J."/>
            <person name="Luo Z.H."/>
            <person name="Li M."/>
        </authorList>
    </citation>
    <scope>NUCLEOTIDE SEQUENCE [LARGE SCALE GENOMIC DNA]</scope>
    <source>
        <strain evidence="3">SpSt-508</strain>
    </source>
</reference>
<feature type="transmembrane region" description="Helical" evidence="2">
    <location>
        <begin position="167"/>
        <end position="186"/>
    </location>
</feature>
<dbReference type="GO" id="GO:0140359">
    <property type="term" value="F:ABC-type transporter activity"/>
    <property type="evidence" value="ECO:0007669"/>
    <property type="project" value="InterPro"/>
</dbReference>
<evidence type="ECO:0000256" key="2">
    <source>
        <dbReference type="SAM" id="Phobius"/>
    </source>
</evidence>
<accession>A0A7C4LPS3</accession>
<gene>
    <name evidence="3" type="ORF">ENS64_16870</name>
</gene>
<feature type="region of interest" description="Disordered" evidence="1">
    <location>
        <begin position="1"/>
        <end position="27"/>
    </location>
</feature>
<dbReference type="Pfam" id="PF12730">
    <property type="entry name" value="ABC2_membrane_4"/>
    <property type="match status" value="1"/>
</dbReference>
<comment type="caution">
    <text evidence="3">The sequence shown here is derived from an EMBL/GenBank/DDBJ whole genome shotgun (WGS) entry which is preliminary data.</text>
</comment>
<keyword evidence="2" id="KW-1133">Transmembrane helix</keyword>
<keyword evidence="2" id="KW-0812">Transmembrane</keyword>
<organism evidence="3">
    <name type="scientific">Schlesneria paludicola</name>
    <dbReference type="NCBI Taxonomy" id="360056"/>
    <lineage>
        <taxon>Bacteria</taxon>
        <taxon>Pseudomonadati</taxon>
        <taxon>Planctomycetota</taxon>
        <taxon>Planctomycetia</taxon>
        <taxon>Planctomycetales</taxon>
        <taxon>Planctomycetaceae</taxon>
        <taxon>Schlesneria</taxon>
    </lineage>
</organism>
<dbReference type="EMBL" id="DSVQ01000019">
    <property type="protein sequence ID" value="HGT40919.1"/>
    <property type="molecule type" value="Genomic_DNA"/>
</dbReference>
<keyword evidence="2" id="KW-0472">Membrane</keyword>
<feature type="transmembrane region" description="Helical" evidence="2">
    <location>
        <begin position="255"/>
        <end position="275"/>
    </location>
</feature>
<proteinExistence type="predicted"/>
<protein>
    <recommendedName>
        <fullName evidence="4">ABC transporter permease</fullName>
    </recommendedName>
</protein>
<dbReference type="GO" id="GO:0005886">
    <property type="term" value="C:plasma membrane"/>
    <property type="evidence" value="ECO:0007669"/>
    <property type="project" value="UniProtKB-SubCell"/>
</dbReference>
<feature type="transmembrane region" description="Helical" evidence="2">
    <location>
        <begin position="55"/>
        <end position="74"/>
    </location>
</feature>